<gene>
    <name evidence="4" type="ordered locus">Spico_0281</name>
</gene>
<dbReference type="AlphaFoldDB" id="F4GH36"/>
<evidence type="ECO:0000313" key="5">
    <source>
        <dbReference type="Proteomes" id="UP000007939"/>
    </source>
</evidence>
<dbReference type="GO" id="GO:0006259">
    <property type="term" value="P:DNA metabolic process"/>
    <property type="evidence" value="ECO:0007669"/>
    <property type="project" value="UniProtKB-ARBA"/>
</dbReference>
<sequence>MSFGRKSRQVTSRMLGISCILAFMEFVALDFETANGTHESACSLGLALMDGTGKLIDTWYQLIKPPSSFFDPANIEIHGITPENVADAPSFDKVWSAAREFIADRLVIAHNATFDMTILKAMLHWYKMEIPRIGYACTLRLSRKVWPEMNNYKLTTLSEVFGFDYRAHYALDDAVNCAKLFYKECGSSLSSRDALERFLERNGLPILDLDTGEPFAKVVVDDSDGELDLFG</sequence>
<dbReference type="CDD" id="cd06130">
    <property type="entry name" value="DNA_pol_III_epsilon_like"/>
    <property type="match status" value="1"/>
</dbReference>
<protein>
    <submittedName>
        <fullName evidence="4">DNA polymerase III, epsilon subunit</fullName>
    </submittedName>
</protein>
<organism evidence="4 5">
    <name type="scientific">Parasphaerochaeta coccoides (strain ATCC BAA-1237 / DSM 17374 / SPN1)</name>
    <name type="common">Sphaerochaeta coccoides</name>
    <dbReference type="NCBI Taxonomy" id="760011"/>
    <lineage>
        <taxon>Bacteria</taxon>
        <taxon>Pseudomonadati</taxon>
        <taxon>Spirochaetota</taxon>
        <taxon>Spirochaetia</taxon>
        <taxon>Spirochaetales</taxon>
        <taxon>Sphaerochaetaceae</taxon>
        <taxon>Parasphaerochaeta</taxon>
    </lineage>
</organism>
<dbReference type="Proteomes" id="UP000007939">
    <property type="component" value="Chromosome"/>
</dbReference>
<dbReference type="FunFam" id="3.30.420.10:FF:000045">
    <property type="entry name" value="3'-5' exonuclease DinG"/>
    <property type="match status" value="1"/>
</dbReference>
<comment type="subunit">
    <text evidence="2">DNA polymerase III contains a core (composed of alpha, epsilon and theta chains) that associates with a tau subunit. This core dimerizes to form the POLIII' complex. PolIII' associates with the gamma complex (composed of gamma, delta, delta', psi and chi chains) and with the beta chain to form the complete DNA polymerase III complex.</text>
</comment>
<dbReference type="Pfam" id="PF00929">
    <property type="entry name" value="RNase_T"/>
    <property type="match status" value="1"/>
</dbReference>
<dbReference type="PANTHER" id="PTHR30231:SF42">
    <property type="entry name" value="EXONUCLEASE"/>
    <property type="match status" value="1"/>
</dbReference>
<dbReference type="STRING" id="760011.Spico_0281"/>
<dbReference type="GO" id="GO:0005829">
    <property type="term" value="C:cytosol"/>
    <property type="evidence" value="ECO:0007669"/>
    <property type="project" value="TreeGrafter"/>
</dbReference>
<dbReference type="eggNOG" id="COG0847">
    <property type="taxonomic scope" value="Bacteria"/>
</dbReference>
<dbReference type="GO" id="GO:0003676">
    <property type="term" value="F:nucleic acid binding"/>
    <property type="evidence" value="ECO:0007669"/>
    <property type="project" value="InterPro"/>
</dbReference>
<evidence type="ECO:0000256" key="2">
    <source>
        <dbReference type="ARBA" id="ARBA00026073"/>
    </source>
</evidence>
<dbReference type="SUPFAM" id="SSF53098">
    <property type="entry name" value="Ribonuclease H-like"/>
    <property type="match status" value="1"/>
</dbReference>
<feature type="domain" description="Exonuclease" evidence="3">
    <location>
        <begin position="25"/>
        <end position="190"/>
    </location>
</feature>
<proteinExistence type="predicted"/>
<name>F4GH36_PARC1</name>
<reference evidence="4 5" key="2">
    <citation type="journal article" date="2012" name="Stand. Genomic Sci.">
        <title>Complete genome sequence of the termite hindgut bacterium Spirochaeta coccoides type strain (SPN1(T)), reclassification in the genus Sphaerochaeta as Sphaerochaeta coccoides comb. nov. and emendations of the family Spirochaetaceae and the genus Sphaerochaeta.</title>
        <authorList>
            <person name="Abt B."/>
            <person name="Han C."/>
            <person name="Scheuner C."/>
            <person name="Lu M."/>
            <person name="Lapidus A."/>
            <person name="Nolan M."/>
            <person name="Lucas S."/>
            <person name="Hammon N."/>
            <person name="Deshpande S."/>
            <person name="Cheng J.F."/>
            <person name="Tapia R."/>
            <person name="Goodwin L.A."/>
            <person name="Pitluck S."/>
            <person name="Liolios K."/>
            <person name="Pagani I."/>
            <person name="Ivanova N."/>
            <person name="Mavromatis K."/>
            <person name="Mikhailova N."/>
            <person name="Huntemann M."/>
            <person name="Pati A."/>
            <person name="Chen A."/>
            <person name="Palaniappan K."/>
            <person name="Land M."/>
            <person name="Hauser L."/>
            <person name="Brambilla E.M."/>
            <person name="Rohde M."/>
            <person name="Spring S."/>
            <person name="Gronow S."/>
            <person name="Goker M."/>
            <person name="Woyke T."/>
            <person name="Bristow J."/>
            <person name="Eisen J.A."/>
            <person name="Markowitz V."/>
            <person name="Hugenholtz P."/>
            <person name="Kyrpides N.C."/>
            <person name="Klenk H.P."/>
            <person name="Detter J.C."/>
        </authorList>
    </citation>
    <scope>NUCLEOTIDE SEQUENCE [LARGE SCALE GENOMIC DNA]</scope>
    <source>
        <strain evidence="5">ATCC BAA-1237 / DSM 17374 / SPN1</strain>
    </source>
</reference>
<dbReference type="SMART" id="SM00479">
    <property type="entry name" value="EXOIII"/>
    <property type="match status" value="1"/>
</dbReference>
<dbReference type="InterPro" id="IPR036397">
    <property type="entry name" value="RNaseH_sf"/>
</dbReference>
<dbReference type="InterPro" id="IPR012337">
    <property type="entry name" value="RNaseH-like_sf"/>
</dbReference>
<dbReference type="PANTHER" id="PTHR30231">
    <property type="entry name" value="DNA POLYMERASE III SUBUNIT EPSILON"/>
    <property type="match status" value="1"/>
</dbReference>
<comment type="function">
    <text evidence="1">DNA polymerase III is a complex, multichain enzyme responsible for most of the replicative synthesis in bacteria. The epsilon subunit contain the editing function and is a proofreading 3'-5' exonuclease.</text>
</comment>
<dbReference type="KEGG" id="scc:Spico_0281"/>
<dbReference type="InterPro" id="IPR013520">
    <property type="entry name" value="Ribonucl_H"/>
</dbReference>
<accession>F4GH36</accession>
<dbReference type="EMBL" id="CP002659">
    <property type="protein sequence ID" value="AEC01511.1"/>
    <property type="molecule type" value="Genomic_DNA"/>
</dbReference>
<reference evidence="5" key="1">
    <citation type="submission" date="2011-04" db="EMBL/GenBank/DDBJ databases">
        <title>The complete genome of Spirochaeta coccoides DSM 17374.</title>
        <authorList>
            <person name="Lucas S."/>
            <person name="Copeland A."/>
            <person name="Lapidus A."/>
            <person name="Bruce D."/>
            <person name="Goodwin L."/>
            <person name="Pitluck S."/>
            <person name="Peters L."/>
            <person name="Kyrpides N."/>
            <person name="Mavromatis K."/>
            <person name="Pagani I."/>
            <person name="Ivanova N."/>
            <person name="Ovchinnikova G."/>
            <person name="Lu M."/>
            <person name="Detter J.C."/>
            <person name="Tapia R."/>
            <person name="Han C."/>
            <person name="Land M."/>
            <person name="Hauser L."/>
            <person name="Markowitz V."/>
            <person name="Cheng J.-F."/>
            <person name="Hugenholtz P."/>
            <person name="Woyke T."/>
            <person name="Wu D."/>
            <person name="Spring S."/>
            <person name="Schroeder M."/>
            <person name="Brambilla E."/>
            <person name="Klenk H.-P."/>
            <person name="Eisen J.A."/>
        </authorList>
    </citation>
    <scope>NUCLEOTIDE SEQUENCE [LARGE SCALE GENOMIC DNA]</scope>
    <source>
        <strain evidence="5">ATCC BAA-1237 / DSM 17374 / SPN1</strain>
    </source>
</reference>
<dbReference type="Gene3D" id="3.30.420.10">
    <property type="entry name" value="Ribonuclease H-like superfamily/Ribonuclease H"/>
    <property type="match status" value="1"/>
</dbReference>
<evidence type="ECO:0000259" key="3">
    <source>
        <dbReference type="SMART" id="SM00479"/>
    </source>
</evidence>
<dbReference type="HOGENOM" id="CLU_1199160_0_0_12"/>
<keyword evidence="5" id="KW-1185">Reference proteome</keyword>
<dbReference type="GO" id="GO:0008408">
    <property type="term" value="F:3'-5' exonuclease activity"/>
    <property type="evidence" value="ECO:0007669"/>
    <property type="project" value="TreeGrafter"/>
</dbReference>
<evidence type="ECO:0000256" key="1">
    <source>
        <dbReference type="ARBA" id="ARBA00025483"/>
    </source>
</evidence>
<evidence type="ECO:0000313" key="4">
    <source>
        <dbReference type="EMBL" id="AEC01511.1"/>
    </source>
</evidence>
<dbReference type="OrthoDB" id="9804290at2"/>